<feature type="transmembrane region" description="Helical" evidence="2">
    <location>
        <begin position="313"/>
        <end position="335"/>
    </location>
</feature>
<feature type="chain" id="PRO_5008889012" description="GH16 domain-containing protein" evidence="3">
    <location>
        <begin position="23"/>
        <end position="444"/>
    </location>
</feature>
<dbReference type="STRING" id="5627.A0A1C7M9A3"/>
<evidence type="ECO:0000313" key="4">
    <source>
        <dbReference type="EMBL" id="OBZ72959.1"/>
    </source>
</evidence>
<proteinExistence type="predicted"/>
<evidence type="ECO:0000256" key="3">
    <source>
        <dbReference type="SAM" id="SignalP"/>
    </source>
</evidence>
<reference evidence="4 5" key="1">
    <citation type="submission" date="2016-03" db="EMBL/GenBank/DDBJ databases">
        <title>Whole genome sequencing of Grifola frondosa 9006-11.</title>
        <authorList>
            <person name="Min B."/>
            <person name="Park H."/>
            <person name="Kim J.-G."/>
            <person name="Cho H."/>
            <person name="Oh Y.-L."/>
            <person name="Kong W.-S."/>
            <person name="Choi I.-G."/>
        </authorList>
    </citation>
    <scope>NUCLEOTIDE SEQUENCE [LARGE SCALE GENOMIC DNA]</scope>
    <source>
        <strain evidence="4 5">9006-11</strain>
    </source>
</reference>
<name>A0A1C7M9A3_GRIFR</name>
<feature type="region of interest" description="Disordered" evidence="1">
    <location>
        <begin position="84"/>
        <end position="115"/>
    </location>
</feature>
<feature type="compositionally biased region" description="Polar residues" evidence="1">
    <location>
        <begin position="210"/>
        <end position="242"/>
    </location>
</feature>
<feature type="signal peptide" evidence="3">
    <location>
        <begin position="1"/>
        <end position="22"/>
    </location>
</feature>
<dbReference type="EMBL" id="LUGG01000007">
    <property type="protein sequence ID" value="OBZ72959.1"/>
    <property type="molecule type" value="Genomic_DNA"/>
</dbReference>
<evidence type="ECO:0000256" key="1">
    <source>
        <dbReference type="SAM" id="MobiDB-lite"/>
    </source>
</evidence>
<evidence type="ECO:0000256" key="2">
    <source>
        <dbReference type="SAM" id="Phobius"/>
    </source>
</evidence>
<dbReference type="SUPFAM" id="SSF49899">
    <property type="entry name" value="Concanavalin A-like lectins/glucanases"/>
    <property type="match status" value="1"/>
</dbReference>
<dbReference type="Proteomes" id="UP000092993">
    <property type="component" value="Unassembled WGS sequence"/>
</dbReference>
<keyword evidence="2" id="KW-0472">Membrane</keyword>
<evidence type="ECO:0000313" key="5">
    <source>
        <dbReference type="Proteomes" id="UP000092993"/>
    </source>
</evidence>
<keyword evidence="2" id="KW-1133">Transmembrane helix</keyword>
<comment type="caution">
    <text evidence="4">The sequence shown here is derived from an EMBL/GenBank/DDBJ whole genome shotgun (WGS) entry which is preliminary data.</text>
</comment>
<dbReference type="AlphaFoldDB" id="A0A1C7M9A3"/>
<accession>A0A1C7M9A3</accession>
<dbReference type="InterPro" id="IPR013320">
    <property type="entry name" value="ConA-like_dom_sf"/>
</dbReference>
<organism evidence="4 5">
    <name type="scientific">Grifola frondosa</name>
    <name type="common">Maitake</name>
    <name type="synonym">Polyporus frondosus</name>
    <dbReference type="NCBI Taxonomy" id="5627"/>
    <lineage>
        <taxon>Eukaryota</taxon>
        <taxon>Fungi</taxon>
        <taxon>Dikarya</taxon>
        <taxon>Basidiomycota</taxon>
        <taxon>Agaricomycotina</taxon>
        <taxon>Agaricomycetes</taxon>
        <taxon>Polyporales</taxon>
        <taxon>Grifolaceae</taxon>
        <taxon>Grifola</taxon>
    </lineage>
</organism>
<keyword evidence="5" id="KW-1185">Reference proteome</keyword>
<feature type="region of interest" description="Disordered" evidence="1">
    <location>
        <begin position="210"/>
        <end position="266"/>
    </location>
</feature>
<keyword evidence="3" id="KW-0732">Signal</keyword>
<dbReference type="OrthoDB" id="4781at2759"/>
<keyword evidence="2" id="KW-0812">Transmembrane</keyword>
<protein>
    <recommendedName>
        <fullName evidence="6">GH16 domain-containing protein</fullName>
    </recommendedName>
</protein>
<sequence length="444" mass="47640">MRARMRLMEEAAWLALLLGAAPCPCFLHSLPPTTSPIQFAVHQPLDTLRQQLPLSDTLASAPLTPPSRCHRTISLSDHFSLRVSSTDVPNPRSVPASPGTLHPLPPPATSLPCPSPLPHRPLFKLGLLLHRAPPPPIPTMSSKRERPPQSPQPLFYVDQSTPADTPDEARRDPFRTPDISVPGTPKSGVSNPFSAPSSVVSFSAEQMLHHSNPSTTSVPGSYFPNATPSAPHSRPNTGGSRVSSAAAANSATGHAHTRSSFMSPPALPRRATVIEPDGASAMVPRAAKRARSSMLMGEVSKPWLTDKDVYGRLSYWLTYLVAMLGVVGAAIRVYFSWAQLPQLGNMCLVMEDNFDTFDTENTWFQEVDMGGFGNGEFEMTTASPNNSFVQDGHLYLVPTLTSDIIGRAAVLDGYTFNLTGCTSANASSCGAVSNITAQTVIPRS</sequence>
<evidence type="ECO:0008006" key="6">
    <source>
        <dbReference type="Google" id="ProtNLM"/>
    </source>
</evidence>
<dbReference type="Gene3D" id="2.60.120.200">
    <property type="match status" value="1"/>
</dbReference>
<feature type="compositionally biased region" description="Pro residues" evidence="1">
    <location>
        <begin position="103"/>
        <end position="115"/>
    </location>
</feature>
<feature type="region of interest" description="Disordered" evidence="1">
    <location>
        <begin position="129"/>
        <end position="196"/>
    </location>
</feature>
<gene>
    <name evidence="4" type="ORF">A0H81_07228</name>
</gene>